<protein>
    <submittedName>
        <fullName evidence="2">SA1362 family protein</fullName>
    </submittedName>
</protein>
<organism evidence="2 3">
    <name type="scientific">Paracerasibacillus soli</name>
    <dbReference type="NCBI Taxonomy" id="480284"/>
    <lineage>
        <taxon>Bacteria</taxon>
        <taxon>Bacillati</taxon>
        <taxon>Bacillota</taxon>
        <taxon>Bacilli</taxon>
        <taxon>Bacillales</taxon>
        <taxon>Bacillaceae</taxon>
        <taxon>Paracerasibacillus</taxon>
    </lineage>
</organism>
<evidence type="ECO:0000313" key="2">
    <source>
        <dbReference type="EMBL" id="MDY0408414.1"/>
    </source>
</evidence>
<keyword evidence="3" id="KW-1185">Reference proteome</keyword>
<dbReference type="EMBL" id="JAWDIQ010000001">
    <property type="protein sequence ID" value="MDY0408414.1"/>
    <property type="molecule type" value="Genomic_DNA"/>
</dbReference>
<reference evidence="2 3" key="1">
    <citation type="submission" date="2023-10" db="EMBL/GenBank/DDBJ databases">
        <title>Virgibacillus soli CC-YMP-6 genome.</title>
        <authorList>
            <person name="Miliotis G."/>
            <person name="Sengupta P."/>
            <person name="Hameed A."/>
            <person name="Chuvochina M."/>
            <person name="Mcdonagh F."/>
            <person name="Simpson A.C."/>
            <person name="Singh N.K."/>
            <person name="Rekha P.D."/>
            <person name="Raman K."/>
            <person name="Hugenholtz P."/>
            <person name="Venkateswaran K."/>
        </authorList>
    </citation>
    <scope>NUCLEOTIDE SEQUENCE [LARGE SCALE GENOMIC DNA]</scope>
    <source>
        <strain evidence="2 3">CC-YMP-6</strain>
    </source>
</reference>
<keyword evidence="1" id="KW-1133">Transmembrane helix</keyword>
<evidence type="ECO:0000313" key="3">
    <source>
        <dbReference type="Proteomes" id="UP001275315"/>
    </source>
</evidence>
<comment type="caution">
    <text evidence="2">The sequence shown here is derived from an EMBL/GenBank/DDBJ whole genome shotgun (WGS) entry which is preliminary data.</text>
</comment>
<dbReference type="InterPro" id="IPR048110">
    <property type="entry name" value="SA1362/YqhP-like"/>
</dbReference>
<proteinExistence type="predicted"/>
<dbReference type="RefSeq" id="WP_320379148.1">
    <property type="nucleotide sequence ID" value="NZ_JAWDIQ010000001.1"/>
</dbReference>
<keyword evidence="1" id="KW-0472">Membrane</keyword>
<name>A0ABU5CQ00_9BACI</name>
<feature type="transmembrane region" description="Helical" evidence="1">
    <location>
        <begin position="9"/>
        <end position="26"/>
    </location>
</feature>
<evidence type="ECO:0000256" key="1">
    <source>
        <dbReference type="SAM" id="Phobius"/>
    </source>
</evidence>
<dbReference type="Proteomes" id="UP001275315">
    <property type="component" value="Unassembled WGS sequence"/>
</dbReference>
<accession>A0ABU5CQ00</accession>
<sequence length="73" mass="8312">MLRNFITKMFYVVIVLAIIGLGISLFTNTLKFLTSIFLSIVFAAILFGILYFVFTRNRTGSASNQEMKNIVRL</sequence>
<feature type="transmembrane region" description="Helical" evidence="1">
    <location>
        <begin position="32"/>
        <end position="54"/>
    </location>
</feature>
<dbReference type="NCBIfam" id="NF041554">
    <property type="entry name" value="SA1362_fam"/>
    <property type="match status" value="1"/>
</dbReference>
<keyword evidence="1" id="KW-0812">Transmembrane</keyword>
<gene>
    <name evidence="2" type="ORF">RWD45_07385</name>
</gene>